<gene>
    <name evidence="2" type="ORF">IC761_31940</name>
</gene>
<dbReference type="Pfam" id="PF13452">
    <property type="entry name" value="FAS1_DH_region"/>
    <property type="match status" value="1"/>
</dbReference>
<dbReference type="SUPFAM" id="SSF54637">
    <property type="entry name" value="Thioesterase/thiol ester dehydrase-isomerase"/>
    <property type="match status" value="1"/>
</dbReference>
<accession>A0A7S9D4J1</accession>
<dbReference type="Proteomes" id="UP000594621">
    <property type="component" value="Chromosome"/>
</dbReference>
<evidence type="ECO:0000313" key="2">
    <source>
        <dbReference type="EMBL" id="QPF91026.1"/>
    </source>
</evidence>
<organism evidence="2 3">
    <name type="scientific">Bradyrhizobium commune</name>
    <dbReference type="NCBI Taxonomy" id="83627"/>
    <lineage>
        <taxon>Bacteria</taxon>
        <taxon>Pseudomonadati</taxon>
        <taxon>Pseudomonadota</taxon>
        <taxon>Alphaproteobacteria</taxon>
        <taxon>Hyphomicrobiales</taxon>
        <taxon>Nitrobacteraceae</taxon>
        <taxon>Bradyrhizobium</taxon>
    </lineage>
</organism>
<evidence type="ECO:0000313" key="3">
    <source>
        <dbReference type="Proteomes" id="UP000594621"/>
    </source>
</evidence>
<protein>
    <submittedName>
        <fullName evidence="2">MaoC family dehydratase</fullName>
    </submittedName>
</protein>
<dbReference type="InterPro" id="IPR029069">
    <property type="entry name" value="HotDog_dom_sf"/>
</dbReference>
<evidence type="ECO:0000259" key="1">
    <source>
        <dbReference type="Pfam" id="PF13452"/>
    </source>
</evidence>
<dbReference type="CDD" id="cd03441">
    <property type="entry name" value="R_hydratase_like"/>
    <property type="match status" value="1"/>
</dbReference>
<sequence length="158" mass="17951">MAEAQAFETDFWKDAQSRKGWDEIVPGEPRRTIPYTLTHEAIALYCRSVGETHPLYFDEAYAKTTRYGGLIAPPSIHIMLMFACTPADDWMRSPGTVNAGQSWSYNVPARPGDVIRLEARALDKFIKRERLFVVHDNVFFNQAGEVICSGRGWTIRPI</sequence>
<proteinExistence type="predicted"/>
<keyword evidence="3" id="KW-1185">Reference proteome</keyword>
<dbReference type="AlphaFoldDB" id="A0A7S9D4J1"/>
<dbReference type="RefSeq" id="WP_195800602.1">
    <property type="nucleotide sequence ID" value="NZ_CP061379.1"/>
</dbReference>
<dbReference type="EMBL" id="CP061379">
    <property type="protein sequence ID" value="QPF91026.1"/>
    <property type="molecule type" value="Genomic_DNA"/>
</dbReference>
<feature type="domain" description="FAS1-like dehydratase" evidence="1">
    <location>
        <begin position="27"/>
        <end position="148"/>
    </location>
</feature>
<name>A0A7S9D4J1_9BRAD</name>
<dbReference type="Gene3D" id="3.10.129.10">
    <property type="entry name" value="Hotdog Thioesterase"/>
    <property type="match status" value="1"/>
</dbReference>
<dbReference type="InterPro" id="IPR039569">
    <property type="entry name" value="FAS1-like_DH_region"/>
</dbReference>
<reference evidence="2 3" key="1">
    <citation type="submission" date="2020-09" db="EMBL/GenBank/DDBJ databases">
        <title>Complete genomes of bradyrhizobia occurring on native shrubby legumes in Australia.</title>
        <authorList>
            <person name="Lafay B."/>
        </authorList>
    </citation>
    <scope>NUCLEOTIDE SEQUENCE [LARGE SCALE GENOMIC DNA]</scope>
    <source>
        <strain evidence="2 3">BDV5040</strain>
    </source>
</reference>
<dbReference type="KEGG" id="bcou:IC761_31940"/>